<dbReference type="PANTHER" id="PTHR32060:SF30">
    <property type="entry name" value="CARBOXY-TERMINAL PROCESSING PROTEASE CTPA"/>
    <property type="match status" value="1"/>
</dbReference>
<evidence type="ECO:0000256" key="1">
    <source>
        <dbReference type="SAM" id="SignalP"/>
    </source>
</evidence>
<dbReference type="AlphaFoldDB" id="A0A4Q0PB31"/>
<dbReference type="InterPro" id="IPR005151">
    <property type="entry name" value="Tail-specific_protease"/>
</dbReference>
<dbReference type="PROSITE" id="PS51257">
    <property type="entry name" value="PROKAR_LIPOPROTEIN"/>
    <property type="match status" value="1"/>
</dbReference>
<sequence length="495" mass="54966">MKKYFLVALLATVSFSSCSTSDDVQEPEVVDPVVEPEPEEELNRSDYPIQDFMYGAMNLYYLYKGDIPELADTFFTDEDSYVKYLSENPDPEAFYNDDLLSDQDRFSFLTDNYIELENSFSGVSKSNGLKFSLVRFSNSDNIFGYVRYVAPNSTASETIIERGDLFTEIDGTTLTINNYQTLLAQDTYTLSIAAVANNTVSPTGETVTLSKVEGFEENPVYIAKTLEIDGAKIGYLMYNSFVSNFDDELNNAFAQFKADGITDLVLDLRYNGGGSVATAIDLTSMITGQFDGEIITKQQWNAEAQAYFESQSPESLLSRFNSTIYTGTASEQPINSLNLMRLYVIGTGSTASASELTIIGLRPYIDVKTIGSTTVGKFQASTTLYDSDNFGRTNANPNHTYAIQPLIYTYRNADDVVGPPTGIEPDFELEEDLTNLGELGNPTEPLLSLALDQILGRSRTTKRSAGPAYQLIGETDMFSPTYQRMYDNKRPNINK</sequence>
<dbReference type="Gene3D" id="3.90.226.10">
    <property type="entry name" value="2-enoyl-CoA Hydratase, Chain A, domain 1"/>
    <property type="match status" value="1"/>
</dbReference>
<dbReference type="InterPro" id="IPR036034">
    <property type="entry name" value="PDZ_sf"/>
</dbReference>
<feature type="domain" description="Peptidase S41 N-terminal" evidence="3">
    <location>
        <begin position="49"/>
        <end position="108"/>
    </location>
</feature>
<dbReference type="Gene3D" id="3.30.750.170">
    <property type="match status" value="1"/>
</dbReference>
<dbReference type="Proteomes" id="UP000289238">
    <property type="component" value="Unassembled WGS sequence"/>
</dbReference>
<dbReference type="SUPFAM" id="SSF52096">
    <property type="entry name" value="ClpP/crotonase"/>
    <property type="match status" value="1"/>
</dbReference>
<dbReference type="GO" id="GO:0030288">
    <property type="term" value="C:outer membrane-bounded periplasmic space"/>
    <property type="evidence" value="ECO:0007669"/>
    <property type="project" value="TreeGrafter"/>
</dbReference>
<dbReference type="Gene3D" id="2.30.42.10">
    <property type="match status" value="1"/>
</dbReference>
<reference evidence="4 5" key="1">
    <citation type="submission" date="2018-07" db="EMBL/GenBank/DDBJ databases">
        <title>Leeuwenhoekiella genomics.</title>
        <authorList>
            <person name="Tahon G."/>
            <person name="Willems A."/>
        </authorList>
    </citation>
    <scope>NUCLEOTIDE SEQUENCE [LARGE SCALE GENOMIC DNA]</scope>
    <source>
        <strain evidence="4 5">LMG 22550</strain>
    </source>
</reference>
<dbReference type="OrthoDB" id="7168509at2"/>
<keyword evidence="5" id="KW-1185">Reference proteome</keyword>
<dbReference type="RefSeq" id="WP_128757285.1">
    <property type="nucleotide sequence ID" value="NZ_QOVM01000002.1"/>
</dbReference>
<dbReference type="Pfam" id="PF03572">
    <property type="entry name" value="Peptidase_S41"/>
    <property type="match status" value="1"/>
</dbReference>
<name>A0A4Q0PB31_9FLAO</name>
<comment type="caution">
    <text evidence="4">The sequence shown here is derived from an EMBL/GenBank/DDBJ whole genome shotgun (WGS) entry which is preliminary data.</text>
</comment>
<evidence type="ECO:0000313" key="4">
    <source>
        <dbReference type="EMBL" id="RXG23781.1"/>
    </source>
</evidence>
<dbReference type="GO" id="GO:0007165">
    <property type="term" value="P:signal transduction"/>
    <property type="evidence" value="ECO:0007669"/>
    <property type="project" value="TreeGrafter"/>
</dbReference>
<evidence type="ECO:0000259" key="2">
    <source>
        <dbReference type="Pfam" id="PF03572"/>
    </source>
</evidence>
<dbReference type="EMBL" id="QOVM01000002">
    <property type="protein sequence ID" value="RXG23781.1"/>
    <property type="molecule type" value="Genomic_DNA"/>
</dbReference>
<organism evidence="4 5">
    <name type="scientific">Leeuwenhoekiella aequorea</name>
    <dbReference type="NCBI Taxonomy" id="283736"/>
    <lineage>
        <taxon>Bacteria</taxon>
        <taxon>Pseudomonadati</taxon>
        <taxon>Bacteroidota</taxon>
        <taxon>Flavobacteriia</taxon>
        <taxon>Flavobacteriales</taxon>
        <taxon>Flavobacteriaceae</taxon>
        <taxon>Leeuwenhoekiella</taxon>
    </lineage>
</organism>
<feature type="domain" description="Tail specific protease" evidence="2">
    <location>
        <begin position="232"/>
        <end position="427"/>
    </location>
</feature>
<dbReference type="GO" id="GO:0006508">
    <property type="term" value="P:proteolysis"/>
    <property type="evidence" value="ECO:0007669"/>
    <property type="project" value="InterPro"/>
</dbReference>
<dbReference type="GO" id="GO:0004175">
    <property type="term" value="F:endopeptidase activity"/>
    <property type="evidence" value="ECO:0007669"/>
    <property type="project" value="TreeGrafter"/>
</dbReference>
<gene>
    <name evidence="4" type="ORF">DSM00_1397</name>
</gene>
<feature type="signal peptide" evidence="1">
    <location>
        <begin position="1"/>
        <end position="21"/>
    </location>
</feature>
<proteinExistence type="predicted"/>
<dbReference type="CDD" id="cd07561">
    <property type="entry name" value="Peptidase_S41_CPP_like"/>
    <property type="match status" value="1"/>
</dbReference>
<dbReference type="InterPro" id="IPR041613">
    <property type="entry name" value="Pept_S41_N"/>
</dbReference>
<dbReference type="Pfam" id="PF18294">
    <property type="entry name" value="Pept_S41_N"/>
    <property type="match status" value="1"/>
</dbReference>
<dbReference type="InterPro" id="IPR029045">
    <property type="entry name" value="ClpP/crotonase-like_dom_sf"/>
</dbReference>
<protein>
    <submittedName>
        <fullName evidence="4">Peptidase S41-like protein</fullName>
    </submittedName>
</protein>
<accession>A0A4Q0PB31</accession>
<evidence type="ECO:0000313" key="5">
    <source>
        <dbReference type="Proteomes" id="UP000289238"/>
    </source>
</evidence>
<evidence type="ECO:0000259" key="3">
    <source>
        <dbReference type="Pfam" id="PF18294"/>
    </source>
</evidence>
<feature type="chain" id="PRO_5020205369" evidence="1">
    <location>
        <begin position="22"/>
        <end position="495"/>
    </location>
</feature>
<dbReference type="PANTHER" id="PTHR32060">
    <property type="entry name" value="TAIL-SPECIFIC PROTEASE"/>
    <property type="match status" value="1"/>
</dbReference>
<dbReference type="GO" id="GO:0008236">
    <property type="term" value="F:serine-type peptidase activity"/>
    <property type="evidence" value="ECO:0007669"/>
    <property type="project" value="InterPro"/>
</dbReference>
<keyword evidence="1" id="KW-0732">Signal</keyword>